<dbReference type="EMBL" id="JBHTJV010000010">
    <property type="protein sequence ID" value="MFD0917251.1"/>
    <property type="molecule type" value="Genomic_DNA"/>
</dbReference>
<gene>
    <name evidence="2" type="ORF">ACFQ14_12595</name>
</gene>
<proteinExistence type="predicted"/>
<evidence type="ECO:0000313" key="3">
    <source>
        <dbReference type="Proteomes" id="UP001597101"/>
    </source>
</evidence>
<evidence type="ECO:0000313" key="2">
    <source>
        <dbReference type="EMBL" id="MFD0917251.1"/>
    </source>
</evidence>
<comment type="caution">
    <text evidence="2">The sequence shown here is derived from an EMBL/GenBank/DDBJ whole genome shotgun (WGS) entry which is preliminary data.</text>
</comment>
<dbReference type="Proteomes" id="UP001597101">
    <property type="component" value="Unassembled WGS sequence"/>
</dbReference>
<accession>A0ABW3FFI4</accession>
<keyword evidence="3" id="KW-1185">Reference proteome</keyword>
<sequence length="181" mass="19304">MAIELASPALRGGVVIAFGLYVAASYVVTGQVVGDRMAQKLDWQNQCQLHLAASIIEESESNSSMMPKMDCGTLSIFVPNGAEFCARHGDTIETLTGLKALRQQQQALEARNRRARERAVAQTSSRCTCAVSLTLEKHRLPLAIHAGSARLITPAPVKNLGSELSTSLRAPLCAADSGRTG</sequence>
<feature type="transmembrane region" description="Helical" evidence="1">
    <location>
        <begin position="12"/>
        <end position="33"/>
    </location>
</feature>
<protein>
    <submittedName>
        <fullName evidence="2">Uncharacterized protein</fullName>
    </submittedName>
</protein>
<keyword evidence="1" id="KW-0472">Membrane</keyword>
<dbReference type="RefSeq" id="WP_377213109.1">
    <property type="nucleotide sequence ID" value="NZ_JBHTJV010000010.1"/>
</dbReference>
<organism evidence="2 3">
    <name type="scientific">Pseudahrensia aquimaris</name>
    <dbReference type="NCBI Taxonomy" id="744461"/>
    <lineage>
        <taxon>Bacteria</taxon>
        <taxon>Pseudomonadati</taxon>
        <taxon>Pseudomonadota</taxon>
        <taxon>Alphaproteobacteria</taxon>
        <taxon>Hyphomicrobiales</taxon>
        <taxon>Ahrensiaceae</taxon>
        <taxon>Pseudahrensia</taxon>
    </lineage>
</organism>
<keyword evidence="1" id="KW-1133">Transmembrane helix</keyword>
<reference evidence="3" key="1">
    <citation type="journal article" date="2019" name="Int. J. Syst. Evol. Microbiol.">
        <title>The Global Catalogue of Microorganisms (GCM) 10K type strain sequencing project: providing services to taxonomists for standard genome sequencing and annotation.</title>
        <authorList>
            <consortium name="The Broad Institute Genomics Platform"/>
            <consortium name="The Broad Institute Genome Sequencing Center for Infectious Disease"/>
            <person name="Wu L."/>
            <person name="Ma J."/>
        </authorList>
    </citation>
    <scope>NUCLEOTIDE SEQUENCE [LARGE SCALE GENOMIC DNA]</scope>
    <source>
        <strain evidence="3">CCUG 60023</strain>
    </source>
</reference>
<keyword evidence="1" id="KW-0812">Transmembrane</keyword>
<evidence type="ECO:0000256" key="1">
    <source>
        <dbReference type="SAM" id="Phobius"/>
    </source>
</evidence>
<name>A0ABW3FFI4_9HYPH</name>